<evidence type="ECO:0000313" key="4">
    <source>
        <dbReference type="Proteomes" id="UP001371456"/>
    </source>
</evidence>
<keyword evidence="2" id="KW-0732">Signal</keyword>
<name>A0AAN8TIS6_SOLBU</name>
<protein>
    <submittedName>
        <fullName evidence="3">Uncharacterized protein</fullName>
    </submittedName>
</protein>
<accession>A0AAN8TIS6</accession>
<comment type="caution">
    <text evidence="3">The sequence shown here is derived from an EMBL/GenBank/DDBJ whole genome shotgun (WGS) entry which is preliminary data.</text>
</comment>
<gene>
    <name evidence="3" type="ORF">RDI58_012407</name>
</gene>
<evidence type="ECO:0000313" key="3">
    <source>
        <dbReference type="EMBL" id="KAK6788609.1"/>
    </source>
</evidence>
<feature type="region of interest" description="Disordered" evidence="1">
    <location>
        <begin position="28"/>
        <end position="51"/>
    </location>
</feature>
<sequence>MNYKAFTLILFVLNFCLSSTMASRRILSGPGNSKMPIQYHKPKPDSSATIQPPPDQCFFLGKEETICTENVQGNYISYRSLTAQRCTKP</sequence>
<dbReference type="EMBL" id="JBANQN010000005">
    <property type="protein sequence ID" value="KAK6788609.1"/>
    <property type="molecule type" value="Genomic_DNA"/>
</dbReference>
<feature type="signal peptide" evidence="2">
    <location>
        <begin position="1"/>
        <end position="22"/>
    </location>
</feature>
<keyword evidence="4" id="KW-1185">Reference proteome</keyword>
<dbReference type="Proteomes" id="UP001371456">
    <property type="component" value="Unassembled WGS sequence"/>
</dbReference>
<organism evidence="3 4">
    <name type="scientific">Solanum bulbocastanum</name>
    <name type="common">Wild potato</name>
    <dbReference type="NCBI Taxonomy" id="147425"/>
    <lineage>
        <taxon>Eukaryota</taxon>
        <taxon>Viridiplantae</taxon>
        <taxon>Streptophyta</taxon>
        <taxon>Embryophyta</taxon>
        <taxon>Tracheophyta</taxon>
        <taxon>Spermatophyta</taxon>
        <taxon>Magnoliopsida</taxon>
        <taxon>eudicotyledons</taxon>
        <taxon>Gunneridae</taxon>
        <taxon>Pentapetalae</taxon>
        <taxon>asterids</taxon>
        <taxon>lamiids</taxon>
        <taxon>Solanales</taxon>
        <taxon>Solanaceae</taxon>
        <taxon>Solanoideae</taxon>
        <taxon>Solaneae</taxon>
        <taxon>Solanum</taxon>
    </lineage>
</organism>
<feature type="chain" id="PRO_5043010159" evidence="2">
    <location>
        <begin position="23"/>
        <end position="89"/>
    </location>
</feature>
<proteinExistence type="predicted"/>
<evidence type="ECO:0000256" key="2">
    <source>
        <dbReference type="SAM" id="SignalP"/>
    </source>
</evidence>
<reference evidence="3 4" key="1">
    <citation type="submission" date="2024-02" db="EMBL/GenBank/DDBJ databases">
        <title>de novo genome assembly of Solanum bulbocastanum strain 11H21.</title>
        <authorList>
            <person name="Hosaka A.J."/>
        </authorList>
    </citation>
    <scope>NUCLEOTIDE SEQUENCE [LARGE SCALE GENOMIC DNA]</scope>
    <source>
        <tissue evidence="3">Young leaves</tissue>
    </source>
</reference>
<evidence type="ECO:0000256" key="1">
    <source>
        <dbReference type="SAM" id="MobiDB-lite"/>
    </source>
</evidence>
<dbReference type="AlphaFoldDB" id="A0AAN8TIS6"/>